<keyword evidence="3" id="KW-1185">Reference proteome</keyword>
<proteinExistence type="predicted"/>
<reference evidence="2" key="1">
    <citation type="journal article" date="2022" name="bioRxiv">
        <title>Sequencing and chromosome-scale assembly of the giantPleurodeles waltlgenome.</title>
        <authorList>
            <person name="Brown T."/>
            <person name="Elewa A."/>
            <person name="Iarovenko S."/>
            <person name="Subramanian E."/>
            <person name="Araus A.J."/>
            <person name="Petzold A."/>
            <person name="Susuki M."/>
            <person name="Suzuki K.-i.T."/>
            <person name="Hayashi T."/>
            <person name="Toyoda A."/>
            <person name="Oliveira C."/>
            <person name="Osipova E."/>
            <person name="Leigh N.D."/>
            <person name="Simon A."/>
            <person name="Yun M.H."/>
        </authorList>
    </citation>
    <scope>NUCLEOTIDE SEQUENCE</scope>
    <source>
        <strain evidence="2">20211129_DDA</strain>
        <tissue evidence="2">Liver</tissue>
    </source>
</reference>
<evidence type="ECO:0000256" key="1">
    <source>
        <dbReference type="SAM" id="MobiDB-lite"/>
    </source>
</evidence>
<accession>A0AAV7M2A5</accession>
<dbReference type="Proteomes" id="UP001066276">
    <property type="component" value="Chromosome 10"/>
</dbReference>
<organism evidence="2 3">
    <name type="scientific">Pleurodeles waltl</name>
    <name type="common">Iberian ribbed newt</name>
    <dbReference type="NCBI Taxonomy" id="8319"/>
    <lineage>
        <taxon>Eukaryota</taxon>
        <taxon>Metazoa</taxon>
        <taxon>Chordata</taxon>
        <taxon>Craniata</taxon>
        <taxon>Vertebrata</taxon>
        <taxon>Euteleostomi</taxon>
        <taxon>Amphibia</taxon>
        <taxon>Batrachia</taxon>
        <taxon>Caudata</taxon>
        <taxon>Salamandroidea</taxon>
        <taxon>Salamandridae</taxon>
        <taxon>Pleurodelinae</taxon>
        <taxon>Pleurodeles</taxon>
    </lineage>
</organism>
<protein>
    <submittedName>
        <fullName evidence="2">Uncharacterized protein</fullName>
    </submittedName>
</protein>
<dbReference type="EMBL" id="JANPWB010000014">
    <property type="protein sequence ID" value="KAJ1097906.1"/>
    <property type="molecule type" value="Genomic_DNA"/>
</dbReference>
<evidence type="ECO:0000313" key="2">
    <source>
        <dbReference type="EMBL" id="KAJ1097906.1"/>
    </source>
</evidence>
<evidence type="ECO:0000313" key="3">
    <source>
        <dbReference type="Proteomes" id="UP001066276"/>
    </source>
</evidence>
<dbReference type="AlphaFoldDB" id="A0AAV7M2A5"/>
<feature type="region of interest" description="Disordered" evidence="1">
    <location>
        <begin position="41"/>
        <end position="69"/>
    </location>
</feature>
<feature type="compositionally biased region" description="Pro residues" evidence="1">
    <location>
        <begin position="50"/>
        <end position="65"/>
    </location>
</feature>
<gene>
    <name evidence="2" type="ORF">NDU88_003022</name>
</gene>
<sequence length="126" mass="13809">MIKSLASADTLTSSPHLQSFPTASIYSYSVRMAPQTRFYPPSSLNYRDIPPLPPYPGPPEPPPPYTEVDPTAAEVTAAVDARVHGRAFSLVPHLFRQGVSISLLQPSFRAYFRSLNAASKFFQTPG</sequence>
<comment type="caution">
    <text evidence="2">The sequence shown here is derived from an EMBL/GenBank/DDBJ whole genome shotgun (WGS) entry which is preliminary data.</text>
</comment>
<name>A0AAV7M2A5_PLEWA</name>